<reference evidence="6" key="1">
    <citation type="submission" date="2015-04" db="UniProtKB">
        <authorList>
            <consortium name="EnsemblPlants"/>
        </authorList>
    </citation>
    <scope>IDENTIFICATION</scope>
</reference>
<dbReference type="HOGENOM" id="CLU_398171_0_0_1"/>
<keyword evidence="2" id="KW-0804">Transcription</keyword>
<feature type="domain" description="NAD-dependent epimerase/dehydratase" evidence="5">
    <location>
        <begin position="9"/>
        <end position="241"/>
    </location>
</feature>
<dbReference type="SUPFAM" id="SSF51735">
    <property type="entry name" value="NAD(P)-binding Rossmann-fold domains"/>
    <property type="match status" value="1"/>
</dbReference>
<keyword evidence="4" id="KW-0560">Oxidoreductase</keyword>
<evidence type="ECO:0000313" key="7">
    <source>
        <dbReference type="Proteomes" id="UP000026961"/>
    </source>
</evidence>
<accession>A0A0E0AXM4</accession>
<dbReference type="FunFam" id="3.40.50.720:FF:000085">
    <property type="entry name" value="Dihydroflavonol reductase"/>
    <property type="match status" value="1"/>
</dbReference>
<evidence type="ECO:0000256" key="4">
    <source>
        <dbReference type="ARBA" id="ARBA00023002"/>
    </source>
</evidence>
<dbReference type="InterPro" id="IPR003690">
    <property type="entry name" value="MTERF"/>
</dbReference>
<dbReference type="SMART" id="SM00733">
    <property type="entry name" value="Mterf"/>
    <property type="match status" value="7"/>
</dbReference>
<keyword evidence="2" id="KW-0806">Transcription termination</keyword>
<dbReference type="GO" id="GO:0016616">
    <property type="term" value="F:oxidoreductase activity, acting on the CH-OH group of donors, NAD or NADP as acceptor"/>
    <property type="evidence" value="ECO:0007669"/>
    <property type="project" value="TreeGrafter"/>
</dbReference>
<keyword evidence="3" id="KW-0809">Transit peptide</keyword>
<dbReference type="PANTHER" id="PTHR10366:SF813">
    <property type="entry name" value="OS08G0515900 PROTEIN"/>
    <property type="match status" value="1"/>
</dbReference>
<dbReference type="PANTHER" id="PTHR10366">
    <property type="entry name" value="NAD DEPENDENT EPIMERASE/DEHYDRATASE"/>
    <property type="match status" value="1"/>
</dbReference>
<evidence type="ECO:0000313" key="6">
    <source>
        <dbReference type="EnsemblPlants" id="OGLUM08G21650.1"/>
    </source>
</evidence>
<evidence type="ECO:0000256" key="1">
    <source>
        <dbReference type="ARBA" id="ARBA00007692"/>
    </source>
</evidence>
<dbReference type="STRING" id="40148.A0A0E0AXM4"/>
<dbReference type="Gene3D" id="3.40.50.720">
    <property type="entry name" value="NAD(P)-binding Rossmann-like Domain"/>
    <property type="match status" value="1"/>
</dbReference>
<dbReference type="GO" id="GO:0006353">
    <property type="term" value="P:DNA-templated transcription termination"/>
    <property type="evidence" value="ECO:0007669"/>
    <property type="project" value="UniProtKB-KW"/>
</dbReference>
<reference evidence="6" key="2">
    <citation type="submission" date="2018-05" db="EMBL/GenBank/DDBJ databases">
        <title>OgluRS3 (Oryza glumaepatula Reference Sequence Version 3).</title>
        <authorList>
            <person name="Zhang J."/>
            <person name="Kudrna D."/>
            <person name="Lee S."/>
            <person name="Talag J."/>
            <person name="Welchert J."/>
            <person name="Wing R.A."/>
        </authorList>
    </citation>
    <scope>NUCLEOTIDE SEQUENCE [LARGE SCALE GENOMIC DNA]</scope>
</reference>
<dbReference type="InterPro" id="IPR036291">
    <property type="entry name" value="NAD(P)-bd_dom_sf"/>
</dbReference>
<evidence type="ECO:0000259" key="5">
    <source>
        <dbReference type="Pfam" id="PF01370"/>
    </source>
</evidence>
<dbReference type="Gramene" id="OGLUM08G21650.1">
    <property type="protein sequence ID" value="OGLUM08G21650.1"/>
    <property type="gene ID" value="OGLUM08G21650"/>
</dbReference>
<dbReference type="AlphaFoldDB" id="A0A0E0AXM4"/>
<dbReference type="Pfam" id="PF01370">
    <property type="entry name" value="Epimerase"/>
    <property type="match status" value="1"/>
</dbReference>
<dbReference type="Gene3D" id="1.25.70.10">
    <property type="entry name" value="Transcription termination factor 3, mitochondrial"/>
    <property type="match status" value="2"/>
</dbReference>
<dbReference type="eggNOG" id="KOG1267">
    <property type="taxonomic scope" value="Eukaryota"/>
</dbReference>
<sequence length="728" mass="81239">MENTTKGKVCVTGASGYVASWLVKRLLESGYHVLGTVRDPGNHKKVGHLWNLTGAKERLELVRADLLEEGSFDDAVMACEGVFHTASPAAVLDSAINGTLNVLRSCKKNPSLKRVVLTSSSSTVRLKDEADLPPNVLLDETSWSSMEFCESLQIWYAIAKTLAEKAAWEFAKENGIDLVAVLPTFVVGPNLSHELSPTTTDVLGLFQGESTKFTMYGRMGYVHIDDVASCHILLYETPRAAGRYICNSAVLDVNELVTLLARRFPSYPIPKSLPCVYGEQTYGFSTAKVRELGMKFRDVEEMFDDAVDSLRAHGYLLNSVPPHLLLSSYPLRLPPPRLHDQLLVSATFPRSGSTRGGRPMASGGSSNAGSLTQWLREKGFDEEAIGRMSRRCKNLHGLDAGEASGVWDYLLNVVKIERRKLRYVVTKCPKVLTLSVDDKLVPTVQCLTTLQAKPGEVAQAIVKFPQILFHSVEEKLCPLLAFFQTLGISEKQLAKLLMVNPRLISYSIEAKFSQTVDFLVGLGIDKEGMIGKIMAKEPYIMGYSVDKRLRPTAEFLKSAVGLEGSNLQRVIMSFPDILSRDVDKILRPNLAFLRSCGFSKDQVMALVAGYPPVLIKSVKHCLEPRMKFLVEEMGRDMGEVVDYPQFFRHGLKRSLEYRHKVLKQMNSRCSLSEMLDCNQKKHDLTCHLNQVRQLESSILRIMMENFSIVLKIDPSKVQGMYLDKKMNS</sequence>
<dbReference type="InterPro" id="IPR038538">
    <property type="entry name" value="MTERF_sf"/>
</dbReference>
<comment type="similarity">
    <text evidence="1">Belongs to the mTERF family.</text>
</comment>
<evidence type="ECO:0000256" key="2">
    <source>
        <dbReference type="ARBA" id="ARBA00022472"/>
    </source>
</evidence>
<dbReference type="EnsemblPlants" id="OGLUM08G21650.1">
    <property type="protein sequence ID" value="OGLUM08G21650.1"/>
    <property type="gene ID" value="OGLUM08G21650"/>
</dbReference>
<dbReference type="FunFam" id="1.25.70.10:FF:000012">
    <property type="entry name" value="transcription termination factor MTERF6, chloroplastic/mitochondrial"/>
    <property type="match status" value="1"/>
</dbReference>
<name>A0A0E0AXM4_9ORYZ</name>
<dbReference type="eggNOG" id="KOG1502">
    <property type="taxonomic scope" value="Eukaryota"/>
</dbReference>
<dbReference type="Proteomes" id="UP000026961">
    <property type="component" value="Chromosome 8"/>
</dbReference>
<dbReference type="InterPro" id="IPR050425">
    <property type="entry name" value="NAD(P)_dehydrat-like"/>
</dbReference>
<evidence type="ECO:0000256" key="3">
    <source>
        <dbReference type="ARBA" id="ARBA00022946"/>
    </source>
</evidence>
<dbReference type="GO" id="GO:0003676">
    <property type="term" value="F:nucleic acid binding"/>
    <property type="evidence" value="ECO:0007669"/>
    <property type="project" value="InterPro"/>
</dbReference>
<dbReference type="InterPro" id="IPR001509">
    <property type="entry name" value="Epimerase_deHydtase"/>
</dbReference>
<proteinExistence type="inferred from homology"/>
<dbReference type="Pfam" id="PF02536">
    <property type="entry name" value="mTERF"/>
    <property type="match status" value="1"/>
</dbReference>
<keyword evidence="7" id="KW-1185">Reference proteome</keyword>
<dbReference type="CDD" id="cd08958">
    <property type="entry name" value="FR_SDR_e"/>
    <property type="match status" value="1"/>
</dbReference>
<keyword evidence="2" id="KW-0805">Transcription regulation</keyword>
<protein>
    <recommendedName>
        <fullName evidence="5">NAD-dependent epimerase/dehydratase domain-containing protein</fullName>
    </recommendedName>
</protein>
<organism evidence="6">
    <name type="scientific">Oryza glumipatula</name>
    <dbReference type="NCBI Taxonomy" id="40148"/>
    <lineage>
        <taxon>Eukaryota</taxon>
        <taxon>Viridiplantae</taxon>
        <taxon>Streptophyta</taxon>
        <taxon>Embryophyta</taxon>
        <taxon>Tracheophyta</taxon>
        <taxon>Spermatophyta</taxon>
        <taxon>Magnoliopsida</taxon>
        <taxon>Liliopsida</taxon>
        <taxon>Poales</taxon>
        <taxon>Poaceae</taxon>
        <taxon>BOP clade</taxon>
        <taxon>Oryzoideae</taxon>
        <taxon>Oryzeae</taxon>
        <taxon>Oryzinae</taxon>
        <taxon>Oryza</taxon>
    </lineage>
</organism>